<organism evidence="3 4">
    <name type="scientific">Blepharisma stoltei</name>
    <dbReference type="NCBI Taxonomy" id="1481888"/>
    <lineage>
        <taxon>Eukaryota</taxon>
        <taxon>Sar</taxon>
        <taxon>Alveolata</taxon>
        <taxon>Ciliophora</taxon>
        <taxon>Postciliodesmatophora</taxon>
        <taxon>Heterotrichea</taxon>
        <taxon>Heterotrichida</taxon>
        <taxon>Blepharismidae</taxon>
        <taxon>Blepharisma</taxon>
    </lineage>
</organism>
<evidence type="ECO:0000256" key="2">
    <source>
        <dbReference type="ARBA" id="ARBA00023242"/>
    </source>
</evidence>
<accession>A0AAU9KI64</accession>
<dbReference type="Pfam" id="PF05964">
    <property type="entry name" value="FYRN"/>
    <property type="match status" value="1"/>
</dbReference>
<dbReference type="InterPro" id="IPR040092">
    <property type="entry name" value="TBRG1"/>
</dbReference>
<dbReference type="AlphaFoldDB" id="A0AAU9KI64"/>
<evidence type="ECO:0000313" key="3">
    <source>
        <dbReference type="EMBL" id="CAG9335390.1"/>
    </source>
</evidence>
<dbReference type="GO" id="GO:0051726">
    <property type="term" value="P:regulation of cell cycle"/>
    <property type="evidence" value="ECO:0007669"/>
    <property type="project" value="TreeGrafter"/>
</dbReference>
<name>A0AAU9KI64_9CILI</name>
<dbReference type="Gene3D" id="3.30.160.360">
    <property type="match status" value="1"/>
</dbReference>
<comment type="subcellular location">
    <subcellularLocation>
        <location evidence="1">Nucleus</location>
    </subcellularLocation>
</comment>
<evidence type="ECO:0000313" key="4">
    <source>
        <dbReference type="Proteomes" id="UP001162131"/>
    </source>
</evidence>
<dbReference type="EMBL" id="CAJZBQ010000062">
    <property type="protein sequence ID" value="CAG9335390.1"/>
    <property type="molecule type" value="Genomic_DNA"/>
</dbReference>
<dbReference type="InterPro" id="IPR003888">
    <property type="entry name" value="FYrich_N"/>
</dbReference>
<keyword evidence="4" id="KW-1185">Reference proteome</keyword>
<dbReference type="GO" id="GO:0005634">
    <property type="term" value="C:nucleus"/>
    <property type="evidence" value="ECO:0007669"/>
    <property type="project" value="UniProtKB-SubCell"/>
</dbReference>
<dbReference type="Proteomes" id="UP001162131">
    <property type="component" value="Unassembled WGS sequence"/>
</dbReference>
<sequence length="748" mass="85726">MSAYAKLQVLNGPDCYICTLPFNIGSHSSSHLSINCKNVQPLHCSIFYSNNHFQLKAKAPTLLVQSGTLTDEDPSVELKDLSCISIPCDIHSPHIFYFILPVFSSIVLEPPGLAPIPDNEELMPIDSFPSRQADSSLIKKWGINDRENLKKWLLTYGYGRWKKLQEAMSEGGAFTSKSIPEIRSFATSLVRTIVENLPMEKHELKKSLANMIEETEDDFYIPPRIKDWGMMVRQRAVPWGKRLYMLWRIKFLIKKFKENNKNETLKWGNLLNFMPSGAFYGQRPSAWWTRRHDIDLIRGTHKHGYANYNQMRNDKNLSFSNIDTDLSFKEFPSADTITRRLKKLMISIDKIEEFEFDKEQQLFEPTDWSAEEKRALLSLISDFGVPLNLEGKNDWSQFKEKLDSLLPGNDKATNSLERMVQHLRMLAQHVMHPEEGETEVKDADGYTMSIEDAEALQNSLNKLQFIRKHILKNGSEFFNTELPALEKATEKIVKEGSETWLTEDWKCDIHDRGLLNAVADNGLTFLHNLSENPDYGFAGININYEEAEGRLQYLCEFFRSISNLQKSKKKRAPEELTFDENGQIQAPTKKIKLSKFIIPKDEEGEVIYPIVINNSLTILNLGLIDADRPAYHSGRNIFPIGFKSIREHSSMFKAKERMQYLCEILDGGVKPLFKVTPMQDGEPLEDQAILRESCTGCWIVICNKVNELQQSRRSKVTVSGTDRFGLWDPNVVKLIHELPGAEAILMGK</sequence>
<evidence type="ECO:0000256" key="1">
    <source>
        <dbReference type="ARBA" id="ARBA00004123"/>
    </source>
</evidence>
<protein>
    <submittedName>
        <fullName evidence="3">Uncharacterized protein</fullName>
    </submittedName>
</protein>
<dbReference type="Gene3D" id="1.10.10.60">
    <property type="entry name" value="Homeodomain-like"/>
    <property type="match status" value="1"/>
</dbReference>
<proteinExistence type="predicted"/>
<reference evidence="3" key="1">
    <citation type="submission" date="2021-09" db="EMBL/GenBank/DDBJ databases">
        <authorList>
            <consortium name="AG Swart"/>
            <person name="Singh M."/>
            <person name="Singh A."/>
            <person name="Seah K."/>
            <person name="Emmerich C."/>
        </authorList>
    </citation>
    <scope>NUCLEOTIDE SEQUENCE</scope>
    <source>
        <strain evidence="3">ATCC30299</strain>
    </source>
</reference>
<dbReference type="SMART" id="SM00541">
    <property type="entry name" value="FYRN"/>
    <property type="match status" value="1"/>
</dbReference>
<dbReference type="InterPro" id="IPR003889">
    <property type="entry name" value="FYrich_C"/>
</dbReference>
<keyword evidence="2" id="KW-0539">Nucleus</keyword>
<dbReference type="PROSITE" id="PS51542">
    <property type="entry name" value="FYRN"/>
    <property type="match status" value="1"/>
</dbReference>
<dbReference type="PANTHER" id="PTHR22715">
    <property type="entry name" value="TRANSFORMING GROWTH FACTOR BETA REGULATED GENE 1"/>
    <property type="match status" value="1"/>
</dbReference>
<dbReference type="CDD" id="cd00060">
    <property type="entry name" value="FHA"/>
    <property type="match status" value="1"/>
</dbReference>
<dbReference type="Pfam" id="PF05965">
    <property type="entry name" value="FYRC"/>
    <property type="match status" value="1"/>
</dbReference>
<comment type="caution">
    <text evidence="3">The sequence shown here is derived from an EMBL/GenBank/DDBJ whole genome shotgun (WGS) entry which is preliminary data.</text>
</comment>
<gene>
    <name evidence="3" type="ORF">BSTOLATCC_MIC63863</name>
</gene>
<dbReference type="PROSITE" id="PS51543">
    <property type="entry name" value="FYRC"/>
    <property type="match status" value="1"/>
</dbReference>
<dbReference type="PANTHER" id="PTHR22715:SF0">
    <property type="entry name" value="TRANSFORMING GROWTH FACTOR BETA REGULATOR 1"/>
    <property type="match status" value="1"/>
</dbReference>